<accession>A0A8J8C7E9</accession>
<dbReference type="InterPro" id="IPR006016">
    <property type="entry name" value="UspA"/>
</dbReference>
<dbReference type="PANTHER" id="PTHR46268:SF6">
    <property type="entry name" value="UNIVERSAL STRESS PROTEIN UP12"/>
    <property type="match status" value="1"/>
</dbReference>
<dbReference type="CDD" id="cd00293">
    <property type="entry name" value="USP-like"/>
    <property type="match status" value="1"/>
</dbReference>
<protein>
    <submittedName>
        <fullName evidence="4">Universal stress protein</fullName>
    </submittedName>
</protein>
<evidence type="ECO:0000313" key="4">
    <source>
        <dbReference type="EMBL" id="MBV0923485.1"/>
    </source>
</evidence>
<sequence length="134" mass="14308">MADRILVPFDGSPCANRGVERALELYPEATVVLLRVVEPVSEEGVARSDAPLDTNADATDGLLTRPEPDVTSERVEAVVEPGLPAPEIVEYAEEHDIDAIVVGTDDRSKLSRLLFGSVSESVAENASVPVRIVS</sequence>
<evidence type="ECO:0000256" key="1">
    <source>
        <dbReference type="ARBA" id="ARBA00008791"/>
    </source>
</evidence>
<dbReference type="PANTHER" id="PTHR46268">
    <property type="entry name" value="STRESS RESPONSE PROTEIN NHAX"/>
    <property type="match status" value="1"/>
</dbReference>
<evidence type="ECO:0000259" key="3">
    <source>
        <dbReference type="Pfam" id="PF00582"/>
    </source>
</evidence>
<dbReference type="RefSeq" id="WP_162316613.1">
    <property type="nucleotide sequence ID" value="NZ_JAHQXF010000001.1"/>
</dbReference>
<comment type="similarity">
    <text evidence="1">Belongs to the universal stress protein A family.</text>
</comment>
<dbReference type="SUPFAM" id="SSF52402">
    <property type="entry name" value="Adenine nucleotide alpha hydrolases-like"/>
    <property type="match status" value="1"/>
</dbReference>
<dbReference type="EMBL" id="JAHQXF010000001">
    <property type="protein sequence ID" value="MBV0923485.1"/>
    <property type="molecule type" value="Genomic_DNA"/>
</dbReference>
<feature type="region of interest" description="Disordered" evidence="2">
    <location>
        <begin position="44"/>
        <end position="75"/>
    </location>
</feature>
<feature type="domain" description="UspA" evidence="3">
    <location>
        <begin position="1"/>
        <end position="133"/>
    </location>
</feature>
<comment type="caution">
    <text evidence="4">The sequence shown here is derived from an EMBL/GenBank/DDBJ whole genome shotgun (WGS) entry which is preliminary data.</text>
</comment>
<organism evidence="4 5">
    <name type="scientific">Haloarcula limicola</name>
    <dbReference type="NCBI Taxonomy" id="1429915"/>
    <lineage>
        <taxon>Archaea</taxon>
        <taxon>Methanobacteriati</taxon>
        <taxon>Methanobacteriota</taxon>
        <taxon>Stenosarchaea group</taxon>
        <taxon>Halobacteria</taxon>
        <taxon>Halobacteriales</taxon>
        <taxon>Haloarculaceae</taxon>
        <taxon>Haloarcula</taxon>
    </lineage>
</organism>
<dbReference type="AlphaFoldDB" id="A0A8J8C7E9"/>
<dbReference type="Pfam" id="PF00582">
    <property type="entry name" value="Usp"/>
    <property type="match status" value="1"/>
</dbReference>
<reference evidence="4 5" key="1">
    <citation type="submission" date="2021-06" db="EMBL/GenBank/DDBJ databases">
        <title>New haloarchaea isolates fom saline soil.</title>
        <authorList>
            <person name="Duran-Viseras A."/>
            <person name="Sanchez-Porro C.S."/>
            <person name="Ventosa A."/>
        </authorList>
    </citation>
    <scope>NUCLEOTIDE SEQUENCE [LARGE SCALE GENOMIC DNA]</scope>
    <source>
        <strain evidence="4 5">JCM 183640</strain>
    </source>
</reference>
<dbReference type="Proteomes" id="UP000766550">
    <property type="component" value="Unassembled WGS sequence"/>
</dbReference>
<feature type="compositionally biased region" description="Basic and acidic residues" evidence="2">
    <location>
        <begin position="66"/>
        <end position="75"/>
    </location>
</feature>
<evidence type="ECO:0000256" key="2">
    <source>
        <dbReference type="SAM" id="MobiDB-lite"/>
    </source>
</evidence>
<dbReference type="InterPro" id="IPR014729">
    <property type="entry name" value="Rossmann-like_a/b/a_fold"/>
</dbReference>
<dbReference type="OrthoDB" id="105697at2157"/>
<dbReference type="Gene3D" id="3.40.50.620">
    <property type="entry name" value="HUPs"/>
    <property type="match status" value="1"/>
</dbReference>
<name>A0A8J8C7E9_9EURY</name>
<gene>
    <name evidence="4" type="ORF">KTS45_04660</name>
</gene>
<dbReference type="InterPro" id="IPR006015">
    <property type="entry name" value="Universal_stress_UspA"/>
</dbReference>
<proteinExistence type="inferred from homology"/>
<dbReference type="PRINTS" id="PR01438">
    <property type="entry name" value="UNVRSLSTRESS"/>
</dbReference>
<keyword evidence="5" id="KW-1185">Reference proteome</keyword>
<evidence type="ECO:0000313" key="5">
    <source>
        <dbReference type="Proteomes" id="UP000766550"/>
    </source>
</evidence>